<evidence type="ECO:0000313" key="4">
    <source>
        <dbReference type="Proteomes" id="UP001293254"/>
    </source>
</evidence>
<dbReference type="AlphaFoldDB" id="A0AAE1Z0Q3"/>
<feature type="transmembrane region" description="Helical" evidence="2">
    <location>
        <begin position="71"/>
        <end position="88"/>
    </location>
</feature>
<reference evidence="3" key="2">
    <citation type="journal article" date="2024" name="Plant">
        <title>Genomic evolution and insights into agronomic trait innovations of Sesamum species.</title>
        <authorList>
            <person name="Miao H."/>
            <person name="Wang L."/>
            <person name="Qu L."/>
            <person name="Liu H."/>
            <person name="Sun Y."/>
            <person name="Le M."/>
            <person name="Wang Q."/>
            <person name="Wei S."/>
            <person name="Zheng Y."/>
            <person name="Lin W."/>
            <person name="Duan Y."/>
            <person name="Cao H."/>
            <person name="Xiong S."/>
            <person name="Wang X."/>
            <person name="Wei L."/>
            <person name="Li C."/>
            <person name="Ma Q."/>
            <person name="Ju M."/>
            <person name="Zhao R."/>
            <person name="Li G."/>
            <person name="Mu C."/>
            <person name="Tian Q."/>
            <person name="Mei H."/>
            <person name="Zhang T."/>
            <person name="Gao T."/>
            <person name="Zhang H."/>
        </authorList>
    </citation>
    <scope>NUCLEOTIDE SEQUENCE</scope>
    <source>
        <strain evidence="3">3651</strain>
    </source>
</reference>
<reference evidence="3" key="1">
    <citation type="submission" date="2020-06" db="EMBL/GenBank/DDBJ databases">
        <authorList>
            <person name="Li T."/>
            <person name="Hu X."/>
            <person name="Zhang T."/>
            <person name="Song X."/>
            <person name="Zhang H."/>
            <person name="Dai N."/>
            <person name="Sheng W."/>
            <person name="Hou X."/>
            <person name="Wei L."/>
        </authorList>
    </citation>
    <scope>NUCLEOTIDE SEQUENCE</scope>
    <source>
        <strain evidence="3">3651</strain>
        <tissue evidence="3">Leaf</tissue>
    </source>
</reference>
<organism evidence="3 4">
    <name type="scientific">Sesamum alatum</name>
    <dbReference type="NCBI Taxonomy" id="300844"/>
    <lineage>
        <taxon>Eukaryota</taxon>
        <taxon>Viridiplantae</taxon>
        <taxon>Streptophyta</taxon>
        <taxon>Embryophyta</taxon>
        <taxon>Tracheophyta</taxon>
        <taxon>Spermatophyta</taxon>
        <taxon>Magnoliopsida</taxon>
        <taxon>eudicotyledons</taxon>
        <taxon>Gunneridae</taxon>
        <taxon>Pentapetalae</taxon>
        <taxon>asterids</taxon>
        <taxon>lamiids</taxon>
        <taxon>Lamiales</taxon>
        <taxon>Pedaliaceae</taxon>
        <taxon>Sesamum</taxon>
    </lineage>
</organism>
<feature type="compositionally biased region" description="Basic and acidic residues" evidence="1">
    <location>
        <begin position="264"/>
        <end position="280"/>
    </location>
</feature>
<sequence length="290" mass="30664">MCTYLFIQKEKHDIAWEDGLLGYGALDHGWRWACETVSVRIGIIRMNCCECEKNMGFGDRGVIGDRWSSRILWVCAIGSAIGLYMVAVERQMQNREKMMAESLRAAESSAQGDDEKPNHAHSQGTAMNEGHGGGGGGGGMSGSGAYGGSQSSGSGFGARYPPPAGGGGGGGGGWGWGWGSCGGGATPPCGGNCYPSPQPVTCPAGCQPALPHMGHWAYMPIQAMNYMDHIQPQSAHMSHSSQSKVDMHGAEAETSTMQNKKVKEHAEIWPSEKEKQDSEPKPVNPSGKGM</sequence>
<keyword evidence="2" id="KW-0812">Transmembrane</keyword>
<name>A0AAE1Z0Q3_9LAMI</name>
<feature type="compositionally biased region" description="Gly residues" evidence="1">
    <location>
        <begin position="130"/>
        <end position="147"/>
    </location>
</feature>
<feature type="region of interest" description="Disordered" evidence="1">
    <location>
        <begin position="233"/>
        <end position="290"/>
    </location>
</feature>
<comment type="caution">
    <text evidence="3">The sequence shown here is derived from an EMBL/GenBank/DDBJ whole genome shotgun (WGS) entry which is preliminary data.</text>
</comment>
<dbReference type="EMBL" id="JACGWO010000001">
    <property type="protein sequence ID" value="KAK4439201.1"/>
    <property type="molecule type" value="Genomic_DNA"/>
</dbReference>
<keyword evidence="4" id="KW-1185">Reference proteome</keyword>
<evidence type="ECO:0000256" key="2">
    <source>
        <dbReference type="SAM" id="Phobius"/>
    </source>
</evidence>
<gene>
    <name evidence="3" type="ORF">Salat_0255000</name>
</gene>
<dbReference type="Proteomes" id="UP001293254">
    <property type="component" value="Unassembled WGS sequence"/>
</dbReference>
<accession>A0AAE1Z0Q3</accession>
<evidence type="ECO:0000313" key="3">
    <source>
        <dbReference type="EMBL" id="KAK4439201.1"/>
    </source>
</evidence>
<protein>
    <submittedName>
        <fullName evidence="3">Uncharacterized protein</fullName>
    </submittedName>
</protein>
<evidence type="ECO:0000256" key="1">
    <source>
        <dbReference type="SAM" id="MobiDB-lite"/>
    </source>
</evidence>
<feature type="compositionally biased region" description="Polar residues" evidence="1">
    <location>
        <begin position="233"/>
        <end position="244"/>
    </location>
</feature>
<proteinExistence type="predicted"/>
<keyword evidence="2" id="KW-0472">Membrane</keyword>
<keyword evidence="2" id="KW-1133">Transmembrane helix</keyword>
<feature type="region of interest" description="Disordered" evidence="1">
    <location>
        <begin position="99"/>
        <end position="161"/>
    </location>
</feature>